<dbReference type="PATRIC" id="fig|1629550.3.peg.2203"/>
<comment type="caution">
    <text evidence="1">The sequence shown here is derived from an EMBL/GenBank/DDBJ whole genome shotgun (WGS) entry which is preliminary data.</text>
</comment>
<accession>A0A0M3DDZ1</accession>
<gene>
    <name evidence="1" type="ORF">VN21_13735</name>
</gene>
<evidence type="ECO:0000313" key="1">
    <source>
        <dbReference type="EMBL" id="KKY00483.1"/>
    </source>
</evidence>
<evidence type="ECO:0000313" key="2">
    <source>
        <dbReference type="Proteomes" id="UP000034407"/>
    </source>
</evidence>
<sequence>MIDNKNVGDFKFIILEEVISKERKLSNWDNLIMSFKIFIKKINVSPEKWFGIDTSIVEVEKVPITIGRIKKIKLKRVN</sequence>
<dbReference type="RefSeq" id="WP_046823759.1">
    <property type="nucleotide sequence ID" value="NZ_LBBT01000271.1"/>
</dbReference>
<dbReference type="AlphaFoldDB" id="A0A0M3DDZ1"/>
<dbReference type="EMBL" id="LBBT01000271">
    <property type="protein sequence ID" value="KKY00483.1"/>
    <property type="molecule type" value="Genomic_DNA"/>
</dbReference>
<dbReference type="Proteomes" id="UP000034407">
    <property type="component" value="Unassembled WGS sequence"/>
</dbReference>
<protein>
    <submittedName>
        <fullName evidence="1">Uncharacterized protein</fullName>
    </submittedName>
</protein>
<organism evidence="1 2">
    <name type="scientific">Paraclostridium benzoelyticum</name>
    <dbReference type="NCBI Taxonomy" id="1629550"/>
    <lineage>
        <taxon>Bacteria</taxon>
        <taxon>Bacillati</taxon>
        <taxon>Bacillota</taxon>
        <taxon>Clostridia</taxon>
        <taxon>Peptostreptococcales</taxon>
        <taxon>Peptostreptococcaceae</taxon>
        <taxon>Paraclostridium</taxon>
    </lineage>
</organism>
<name>A0A0M3DDZ1_9FIRM</name>
<dbReference type="OrthoDB" id="9805577at2"/>
<proteinExistence type="predicted"/>
<keyword evidence="2" id="KW-1185">Reference proteome</keyword>
<reference evidence="1 2" key="1">
    <citation type="submission" date="2015-04" db="EMBL/GenBank/DDBJ databases">
        <title>Microcin producing Clostridium sp. JC272T.</title>
        <authorList>
            <person name="Jyothsna T."/>
            <person name="Sasikala C."/>
            <person name="Ramana C."/>
        </authorList>
    </citation>
    <scope>NUCLEOTIDE SEQUENCE [LARGE SCALE GENOMIC DNA]</scope>
    <source>
        <strain evidence="1 2">JC272</strain>
    </source>
</reference>